<accession>A0A2N9ALI7</accession>
<dbReference type="Proteomes" id="UP000233769">
    <property type="component" value="Chromosome tk0001"/>
</dbReference>
<dbReference type="EMBL" id="LT962688">
    <property type="protein sequence ID" value="SOR28227.1"/>
    <property type="molecule type" value="Genomic_DNA"/>
</dbReference>
<proteinExistence type="predicted"/>
<evidence type="ECO:0000313" key="1">
    <source>
        <dbReference type="EMBL" id="SOR28227.1"/>
    </source>
</evidence>
<protein>
    <submittedName>
        <fullName evidence="1">Uncharacterized protein</fullName>
    </submittedName>
</protein>
<dbReference type="AlphaFoldDB" id="A0A2N9ALI7"/>
<organism evidence="1 2">
    <name type="scientific">Methylorubrum extorquens</name>
    <name type="common">Methylobacterium dichloromethanicum</name>
    <name type="synonym">Methylobacterium extorquens</name>
    <dbReference type="NCBI Taxonomy" id="408"/>
    <lineage>
        <taxon>Bacteria</taxon>
        <taxon>Pseudomonadati</taxon>
        <taxon>Pseudomonadota</taxon>
        <taxon>Alphaproteobacteria</taxon>
        <taxon>Hyphomicrobiales</taxon>
        <taxon>Methylobacteriaceae</taxon>
        <taxon>Methylorubrum</taxon>
    </lineage>
</organism>
<sequence length="57" mass="6325">MLRASESSSRYALVSSWRHQTIRCGKTCHGPELSRMGQPSVISDTLVVIDCTNQMEA</sequence>
<evidence type="ECO:0000313" key="2">
    <source>
        <dbReference type="Proteomes" id="UP000233769"/>
    </source>
</evidence>
<reference evidence="2" key="1">
    <citation type="submission" date="2017-10" db="EMBL/GenBank/DDBJ databases">
        <authorList>
            <person name="Regsiter A."/>
            <person name="William W."/>
        </authorList>
    </citation>
    <scope>NUCLEOTIDE SEQUENCE [LARGE SCALE GENOMIC DNA]</scope>
</reference>
<name>A0A2N9ALI7_METEX</name>
<gene>
    <name evidence="1" type="ORF">TK0001_1625</name>
</gene>